<dbReference type="Proteomes" id="UP000002505">
    <property type="component" value="Chromosome"/>
</dbReference>
<sequence>MKRREVWGVALLLAAAVITGGGLWLHAADGAAAGQGLLLYIGVRASNVVYGLMIVASLVAAAGLILVVPSLIGRIPRKVLRRTVGWTTGLAAAAALPFLGIVLIFAILGAVGIGDDVKVAAADGQSVLLVQDGFDGDAVDIYTPHDSLHYKWSRRADELGGWPRVKDQDCQLHSDATGLHLTCGAQTVTIDQ</sequence>
<evidence type="ECO:0000256" key="1">
    <source>
        <dbReference type="SAM" id="Phobius"/>
    </source>
</evidence>
<protein>
    <submittedName>
        <fullName evidence="2">Uncharacterized protein</fullName>
    </submittedName>
</protein>
<keyword evidence="3" id="KW-1185">Reference proteome</keyword>
<keyword evidence="1" id="KW-1133">Transmembrane helix</keyword>
<keyword evidence="1" id="KW-0472">Membrane</keyword>
<accession>B8H9L4</accession>
<evidence type="ECO:0000313" key="2">
    <source>
        <dbReference type="EMBL" id="ACL40083.1"/>
    </source>
</evidence>
<gene>
    <name evidence="2" type="ordered locus">Achl_2115</name>
</gene>
<feature type="transmembrane region" description="Helical" evidence="1">
    <location>
        <begin position="49"/>
        <end position="72"/>
    </location>
</feature>
<dbReference type="AlphaFoldDB" id="B8H9L4"/>
<dbReference type="RefSeq" id="WP_015937301.1">
    <property type="nucleotide sequence ID" value="NC_011886.1"/>
</dbReference>
<proteinExistence type="predicted"/>
<organism evidence="2 3">
    <name type="scientific">Pseudarthrobacter chlorophenolicus (strain ATCC 700700 / DSM 12829 / CIP 107037 / JCM 12360 / KCTC 9906 / NCIMB 13794 / A6)</name>
    <name type="common">Arthrobacter chlorophenolicus</name>
    <dbReference type="NCBI Taxonomy" id="452863"/>
    <lineage>
        <taxon>Bacteria</taxon>
        <taxon>Bacillati</taxon>
        <taxon>Actinomycetota</taxon>
        <taxon>Actinomycetes</taxon>
        <taxon>Micrococcales</taxon>
        <taxon>Micrococcaceae</taxon>
        <taxon>Pseudarthrobacter</taxon>
    </lineage>
</organism>
<dbReference type="KEGG" id="ach:Achl_2115"/>
<reference evidence="2" key="1">
    <citation type="submission" date="2009-01" db="EMBL/GenBank/DDBJ databases">
        <title>Complete sequence of chromosome of Arthrobacter chlorophenolicus A6.</title>
        <authorList>
            <consortium name="US DOE Joint Genome Institute"/>
            <person name="Lucas S."/>
            <person name="Copeland A."/>
            <person name="Lapidus A."/>
            <person name="Glavina del Rio T."/>
            <person name="Tice H."/>
            <person name="Bruce D."/>
            <person name="Goodwin L."/>
            <person name="Pitluck S."/>
            <person name="Goltsman E."/>
            <person name="Clum A."/>
            <person name="Larimer F."/>
            <person name="Land M."/>
            <person name="Hauser L."/>
            <person name="Kyrpides N."/>
            <person name="Mikhailova N."/>
            <person name="Jansson J."/>
            <person name="Richardson P."/>
        </authorList>
    </citation>
    <scope>NUCLEOTIDE SEQUENCE [LARGE SCALE GENOMIC DNA]</scope>
    <source>
        <strain evidence="2">A6</strain>
    </source>
</reference>
<name>B8H9L4_PSECP</name>
<evidence type="ECO:0000313" key="3">
    <source>
        <dbReference type="Proteomes" id="UP000002505"/>
    </source>
</evidence>
<dbReference type="EMBL" id="CP001341">
    <property type="protein sequence ID" value="ACL40083.1"/>
    <property type="molecule type" value="Genomic_DNA"/>
</dbReference>
<dbReference type="HOGENOM" id="CLU_1412609_0_0_11"/>
<feature type="transmembrane region" description="Helical" evidence="1">
    <location>
        <begin position="84"/>
        <end position="108"/>
    </location>
</feature>
<keyword evidence="1" id="KW-0812">Transmembrane</keyword>
<dbReference type="OrthoDB" id="4942618at2"/>